<dbReference type="KEGG" id="bvr:BVIR_3073"/>
<evidence type="ECO:0000313" key="11">
    <source>
        <dbReference type="EMBL" id="CUU43495.1"/>
    </source>
</evidence>
<keyword evidence="2" id="KW-1003">Cell membrane</keyword>
<feature type="transmembrane region" description="Helical" evidence="8">
    <location>
        <begin position="333"/>
        <end position="351"/>
    </location>
</feature>
<feature type="transmembrane region" description="Helical" evidence="8">
    <location>
        <begin position="21"/>
        <end position="42"/>
    </location>
</feature>
<dbReference type="GO" id="GO:0016763">
    <property type="term" value="F:pentosyltransferase activity"/>
    <property type="evidence" value="ECO:0007669"/>
    <property type="project" value="TreeGrafter"/>
</dbReference>
<name>A0A0H5BAA7_BLAVI</name>
<feature type="transmembrane region" description="Helical" evidence="8">
    <location>
        <begin position="209"/>
        <end position="228"/>
    </location>
</feature>
<feature type="transmembrane region" description="Helical" evidence="8">
    <location>
        <begin position="117"/>
        <end position="137"/>
    </location>
</feature>
<reference evidence="10" key="1">
    <citation type="journal article" date="2015" name="Genome Announc.">
        <title>Complete Genome Sequence of the Bacteriochlorophyll b-Producing Photosynthetic Bacterium Blastochloris viridis.</title>
        <authorList>
            <person name="Tsukatani Y."/>
            <person name="Hirose Y."/>
            <person name="Harada J."/>
            <person name="Misawa N."/>
            <person name="Mori K."/>
            <person name="Inoue K."/>
            <person name="Tamiaki H."/>
        </authorList>
    </citation>
    <scope>NUCLEOTIDE SEQUENCE [LARGE SCALE GENOMIC DNA]</scope>
    <source>
        <strain evidence="10">DSM 133</strain>
    </source>
</reference>
<evidence type="ECO:0000259" key="9">
    <source>
        <dbReference type="Pfam" id="PF13231"/>
    </source>
</evidence>
<evidence type="ECO:0000256" key="5">
    <source>
        <dbReference type="ARBA" id="ARBA00022692"/>
    </source>
</evidence>
<keyword evidence="4" id="KW-0808">Transferase</keyword>
<evidence type="ECO:0000256" key="1">
    <source>
        <dbReference type="ARBA" id="ARBA00004651"/>
    </source>
</evidence>
<feature type="domain" description="Glycosyltransferase RgtA/B/C/D-like" evidence="9">
    <location>
        <begin position="67"/>
        <end position="226"/>
    </location>
</feature>
<dbReference type="PANTHER" id="PTHR33908">
    <property type="entry name" value="MANNOSYLTRANSFERASE YKCB-RELATED"/>
    <property type="match status" value="1"/>
</dbReference>
<reference evidence="12" key="3">
    <citation type="journal article" date="2016" name="Genome Announc.">
        <title>Revised genome sequence of the purple photosynthetic bacterium Blastochloris viridis.</title>
        <authorList>
            <person name="Liu L.N."/>
            <person name="Faulkner M."/>
            <person name="Liu X."/>
            <person name="Huang F."/>
            <person name="Darby A.C."/>
            <person name="Hall N."/>
        </authorList>
    </citation>
    <scope>NUCLEOTIDE SEQUENCE [LARGE SCALE GENOMIC DNA]</scope>
    <source>
        <strain evidence="12">ATCC 19567 / DSM 133 / F</strain>
    </source>
</reference>
<dbReference type="GO" id="GO:0005886">
    <property type="term" value="C:plasma membrane"/>
    <property type="evidence" value="ECO:0007669"/>
    <property type="project" value="UniProtKB-SubCell"/>
</dbReference>
<dbReference type="InterPro" id="IPR050297">
    <property type="entry name" value="LipidA_mod_glycosyltrf_83"/>
</dbReference>
<evidence type="ECO:0000256" key="2">
    <source>
        <dbReference type="ARBA" id="ARBA00022475"/>
    </source>
</evidence>
<feature type="transmembrane region" description="Helical" evidence="8">
    <location>
        <begin position="173"/>
        <end position="197"/>
    </location>
</feature>
<feature type="transmembrane region" description="Helical" evidence="8">
    <location>
        <begin position="86"/>
        <end position="105"/>
    </location>
</feature>
<protein>
    <recommendedName>
        <fullName evidence="9">Glycosyltransferase RgtA/B/C/D-like domain-containing protein</fullName>
    </recommendedName>
</protein>
<keyword evidence="6 8" id="KW-1133">Transmembrane helix</keyword>
<dbReference type="Pfam" id="PF13231">
    <property type="entry name" value="PMT_2"/>
    <property type="match status" value="1"/>
</dbReference>
<evidence type="ECO:0000313" key="12">
    <source>
        <dbReference type="Proteomes" id="UP000065734"/>
    </source>
</evidence>
<dbReference type="RefSeq" id="WP_082417213.1">
    <property type="nucleotide sequence ID" value="NZ_AP014854.2"/>
</dbReference>
<feature type="transmembrane region" description="Helical" evidence="8">
    <location>
        <begin position="299"/>
        <end position="321"/>
    </location>
</feature>
<dbReference type="Proteomes" id="UP000065734">
    <property type="component" value="Chromosome I"/>
</dbReference>
<evidence type="ECO:0000313" key="10">
    <source>
        <dbReference type="EMBL" id="BAR99192.1"/>
    </source>
</evidence>
<proteinExistence type="predicted"/>
<keyword evidence="12" id="KW-1185">Reference proteome</keyword>
<keyword evidence="5 8" id="KW-0812">Transmembrane</keyword>
<dbReference type="EMBL" id="AP014854">
    <property type="protein sequence ID" value="BAR99192.1"/>
    <property type="molecule type" value="Genomic_DNA"/>
</dbReference>
<evidence type="ECO:0000256" key="7">
    <source>
        <dbReference type="ARBA" id="ARBA00023136"/>
    </source>
</evidence>
<evidence type="ECO:0000256" key="3">
    <source>
        <dbReference type="ARBA" id="ARBA00022676"/>
    </source>
</evidence>
<keyword evidence="3" id="KW-0328">Glycosyltransferase</keyword>
<organism evidence="11 12">
    <name type="scientific">Blastochloris viridis</name>
    <name type="common">Rhodopseudomonas viridis</name>
    <dbReference type="NCBI Taxonomy" id="1079"/>
    <lineage>
        <taxon>Bacteria</taxon>
        <taxon>Pseudomonadati</taxon>
        <taxon>Pseudomonadota</taxon>
        <taxon>Alphaproteobacteria</taxon>
        <taxon>Hyphomicrobiales</taxon>
        <taxon>Blastochloridaceae</taxon>
        <taxon>Blastochloris</taxon>
    </lineage>
</organism>
<dbReference type="STRING" id="1079.BVIR_3073"/>
<reference evidence="11" key="2">
    <citation type="submission" date="2015-11" db="EMBL/GenBank/DDBJ databases">
        <authorList>
            <person name="Zhang Y."/>
            <person name="Guo Z."/>
        </authorList>
    </citation>
    <scope>NUCLEOTIDE SEQUENCE</scope>
    <source>
        <strain evidence="11">1</strain>
    </source>
</reference>
<accession>A0A0H5BAA7</accession>
<dbReference type="EMBL" id="LN907867">
    <property type="protein sequence ID" value="CUU43495.1"/>
    <property type="molecule type" value="Genomic_DNA"/>
</dbReference>
<evidence type="ECO:0000256" key="6">
    <source>
        <dbReference type="ARBA" id="ARBA00022989"/>
    </source>
</evidence>
<dbReference type="AlphaFoldDB" id="A0A0H5BAA7"/>
<feature type="transmembrane region" description="Helical" evidence="8">
    <location>
        <begin position="252"/>
        <end position="278"/>
    </location>
</feature>
<keyword evidence="7 8" id="KW-0472">Membrane</keyword>
<sequence>MQIDTPLRSSRLLEAMRGQPRALVYAVIAGHAVAMAVAMLMVDASPPREVVEALAVGREHVLGTAAQPPLTAWVLSLAYWLGGGRLGALAVAGALADALALWAVFQLARSIVGERQGALATVLAAGVASLTWLPPALDNDRLLLPLFTLAALHLWRAAGQGRRHYWVLVALDLALMIATKYEAIVLALVLMLALAASERGRAVFRAPEPWGALAIAGALVWPHFLWVATSEVAPVHGLGGLSDIAGLIQARAAAWLAALGLGVLGHAGLAGLLALLVVPRRGERDDAPTFARPTPDVTARRYAVTLAFAPAPAFALVGLAVGETPTFETLVPLFAFSGLAAVLLLGPAIAFHRHGLAGQALAVLTLAPAAVAVLTALALPYTRSQGADTNWPSADIARWFTEVYRIRTDQQLAIVAGDGWTGGTLVLASRDQPRLYLDADPARAPWITDDAVARAGVLAVWRVDGGNANPPPSLRARFPGMTVETPRSFEWAIAGRLPPIRIGWAVIPPRAD</sequence>
<comment type="subcellular location">
    <subcellularLocation>
        <location evidence="1">Cell membrane</location>
        <topology evidence="1">Multi-pass membrane protein</topology>
    </subcellularLocation>
</comment>
<dbReference type="OrthoDB" id="7955969at2"/>
<dbReference type="GO" id="GO:0009103">
    <property type="term" value="P:lipopolysaccharide biosynthetic process"/>
    <property type="evidence" value="ECO:0007669"/>
    <property type="project" value="UniProtKB-ARBA"/>
</dbReference>
<evidence type="ECO:0000256" key="8">
    <source>
        <dbReference type="SAM" id="Phobius"/>
    </source>
</evidence>
<dbReference type="InterPro" id="IPR038731">
    <property type="entry name" value="RgtA/B/C-like"/>
</dbReference>
<feature type="transmembrane region" description="Helical" evidence="8">
    <location>
        <begin position="360"/>
        <end position="381"/>
    </location>
</feature>
<dbReference type="PANTHER" id="PTHR33908:SF9">
    <property type="entry name" value="BLL5595 PROTEIN"/>
    <property type="match status" value="1"/>
</dbReference>
<gene>
    <name evidence="10" type="ORF">BV133_1599</name>
    <name evidence="11" type="ORF">BVIRIDIS_25170</name>
</gene>
<evidence type="ECO:0000256" key="4">
    <source>
        <dbReference type="ARBA" id="ARBA00022679"/>
    </source>
</evidence>